<dbReference type="OMA" id="RACEISV"/>
<evidence type="ECO:0000313" key="1">
    <source>
        <dbReference type="EnsemblMetazoa" id="Aqu2.1.22718_001"/>
    </source>
</evidence>
<proteinExistence type="predicted"/>
<accession>A0A1X7U4Y2</accession>
<dbReference type="PANTHER" id="PTHR33198">
    <property type="entry name" value="ANK_REP_REGION DOMAIN-CONTAINING PROTEIN-RELATED"/>
    <property type="match status" value="1"/>
</dbReference>
<dbReference type="InParanoid" id="A0A1X7U4Y2"/>
<dbReference type="AlphaFoldDB" id="A0A1X7U4Y2"/>
<name>A0A1X7U4Y2_AMPQE</name>
<dbReference type="EnsemblMetazoa" id="Aqu2.1.22718_001">
    <property type="protein sequence ID" value="Aqu2.1.22718_001"/>
    <property type="gene ID" value="Aqu2.1.22718"/>
</dbReference>
<dbReference type="PANTHER" id="PTHR33198:SF19">
    <property type="entry name" value="CCHC-TYPE DOMAIN-CONTAINING PROTEIN"/>
    <property type="match status" value="1"/>
</dbReference>
<evidence type="ECO:0008006" key="2">
    <source>
        <dbReference type="Google" id="ProtNLM"/>
    </source>
</evidence>
<reference evidence="1" key="1">
    <citation type="submission" date="2017-05" db="UniProtKB">
        <authorList>
            <consortium name="EnsemblMetazoa"/>
        </authorList>
    </citation>
    <scope>IDENTIFICATION</scope>
</reference>
<protein>
    <recommendedName>
        <fullName evidence="2">Retrotransposon gag domain-containing protein</fullName>
    </recommendedName>
</protein>
<sequence>MSVVRNMTKCNSLTEKFSSYFERLELYFIANRVTANKVVPVFLTVIGAKTYAILEHILALDKAKDKTLAELKEVLVSHFEPEPRVIAERFHFHKRDQKERELLPDFVVELRRLASKCQFGAHLMMLSEISLSGQRNESMQKILLMEKAFKFNIAVEKALQFEVAEVNTKAMNFRLSGEGTAVNHKESQP</sequence>
<organism evidence="1">
    <name type="scientific">Amphimedon queenslandica</name>
    <name type="common">Sponge</name>
    <dbReference type="NCBI Taxonomy" id="400682"/>
    <lineage>
        <taxon>Eukaryota</taxon>
        <taxon>Metazoa</taxon>
        <taxon>Porifera</taxon>
        <taxon>Demospongiae</taxon>
        <taxon>Heteroscleromorpha</taxon>
        <taxon>Haplosclerida</taxon>
        <taxon>Niphatidae</taxon>
        <taxon>Amphimedon</taxon>
    </lineage>
</organism>